<evidence type="ECO:0000256" key="1">
    <source>
        <dbReference type="SAM" id="MobiDB-lite"/>
    </source>
</evidence>
<evidence type="ECO:0000313" key="4">
    <source>
        <dbReference type="Proteomes" id="UP001365781"/>
    </source>
</evidence>
<dbReference type="InterPro" id="IPR013087">
    <property type="entry name" value="Znf_C2H2_type"/>
</dbReference>
<feature type="compositionally biased region" description="Low complexity" evidence="1">
    <location>
        <begin position="181"/>
        <end position="200"/>
    </location>
</feature>
<protein>
    <recommendedName>
        <fullName evidence="2">C2H2-type domain-containing protein</fullName>
    </recommendedName>
</protein>
<gene>
    <name evidence="3" type="ORF">WB403_39525</name>
</gene>
<accession>A0ABU8GPV4</accession>
<name>A0ABU8GPV4_9ACTN</name>
<dbReference type="Proteomes" id="UP001365781">
    <property type="component" value="Unassembled WGS sequence"/>
</dbReference>
<feature type="compositionally biased region" description="Acidic residues" evidence="1">
    <location>
        <begin position="201"/>
        <end position="216"/>
    </location>
</feature>
<reference evidence="3 4" key="1">
    <citation type="submission" date="2024-03" db="EMBL/GenBank/DDBJ databases">
        <title>First Report of Pectobacterium brasiliscabiei causing potato scab in china.</title>
        <authorList>
            <person name="Handique U."/>
        </authorList>
    </citation>
    <scope>NUCLEOTIDE SEQUENCE [LARGE SCALE GENOMIC DNA]</scope>
    <source>
        <strain evidence="3 4">ZRIMU1503</strain>
    </source>
</reference>
<sequence length="251" mass="25824">MNQLIRIQPARHLRQEFARWAVAQRPKVGTVSESAFGVPPRLFTDMPEDLLRGALVDGHAYVPVDDEPNPPAPAGAPELLGVATLDGLREAVPGHPLPEVPASSYGPDSVPLDFAPLEDAPTPEEGEPYDVGDPEGDAAAMVAATSPALIERAMAGALLATDLAASNAARNGDTGGDSDGDALAGGETTAADTEAVTSEDTAGDEGDTEGDGEGDTPVDGGQAAKPYPCPRCSRSFTTGRGREVHLSRVHS</sequence>
<dbReference type="PROSITE" id="PS50157">
    <property type="entry name" value="ZINC_FINGER_C2H2_2"/>
    <property type="match status" value="1"/>
</dbReference>
<feature type="region of interest" description="Disordered" evidence="1">
    <location>
        <begin position="169"/>
        <end position="251"/>
    </location>
</feature>
<dbReference type="EMBL" id="JBBAYM010000035">
    <property type="protein sequence ID" value="MEI5615228.1"/>
    <property type="molecule type" value="Genomic_DNA"/>
</dbReference>
<dbReference type="Gene3D" id="3.30.160.60">
    <property type="entry name" value="Classic Zinc Finger"/>
    <property type="match status" value="1"/>
</dbReference>
<keyword evidence="4" id="KW-1185">Reference proteome</keyword>
<organism evidence="3 4">
    <name type="scientific">Streptomyces brasiliscabiei</name>
    <dbReference type="NCBI Taxonomy" id="2736302"/>
    <lineage>
        <taxon>Bacteria</taxon>
        <taxon>Bacillati</taxon>
        <taxon>Actinomycetota</taxon>
        <taxon>Actinomycetes</taxon>
        <taxon>Kitasatosporales</taxon>
        <taxon>Streptomycetaceae</taxon>
        <taxon>Streptomyces</taxon>
    </lineage>
</organism>
<comment type="caution">
    <text evidence="3">The sequence shown here is derived from an EMBL/GenBank/DDBJ whole genome shotgun (WGS) entry which is preliminary data.</text>
</comment>
<dbReference type="RefSeq" id="WP_336558591.1">
    <property type="nucleotide sequence ID" value="NZ_JBBAYL010000024.1"/>
</dbReference>
<feature type="compositionally biased region" description="Acidic residues" evidence="1">
    <location>
        <begin position="121"/>
        <end position="133"/>
    </location>
</feature>
<evidence type="ECO:0000313" key="3">
    <source>
        <dbReference type="EMBL" id="MEI5615228.1"/>
    </source>
</evidence>
<dbReference type="PROSITE" id="PS00028">
    <property type="entry name" value="ZINC_FINGER_C2H2_1"/>
    <property type="match status" value="1"/>
</dbReference>
<proteinExistence type="predicted"/>
<feature type="region of interest" description="Disordered" evidence="1">
    <location>
        <begin position="93"/>
        <end position="133"/>
    </location>
</feature>
<evidence type="ECO:0000259" key="2">
    <source>
        <dbReference type="PROSITE" id="PS50157"/>
    </source>
</evidence>
<feature type="compositionally biased region" description="Basic and acidic residues" evidence="1">
    <location>
        <begin position="240"/>
        <end position="251"/>
    </location>
</feature>
<feature type="domain" description="C2H2-type" evidence="2">
    <location>
        <begin position="227"/>
        <end position="251"/>
    </location>
</feature>